<protein>
    <submittedName>
        <fullName evidence="2">Uncharacterized protein YpbB</fullName>
    </submittedName>
</protein>
<evidence type="ECO:0000313" key="3">
    <source>
        <dbReference type="Proteomes" id="UP000295558"/>
    </source>
</evidence>
<evidence type="ECO:0000259" key="1">
    <source>
        <dbReference type="Pfam" id="PF14493"/>
    </source>
</evidence>
<accession>A0A4R6ZRZ4</accession>
<keyword evidence="3" id="KW-1185">Reference proteome</keyword>
<dbReference type="EMBL" id="SNZK01000001">
    <property type="protein sequence ID" value="TDR55335.1"/>
    <property type="molecule type" value="Genomic_DNA"/>
</dbReference>
<organism evidence="2 3">
    <name type="scientific">Listeria rocourtiae</name>
    <dbReference type="NCBI Taxonomy" id="647910"/>
    <lineage>
        <taxon>Bacteria</taxon>
        <taxon>Bacillati</taxon>
        <taxon>Bacillota</taxon>
        <taxon>Bacilli</taxon>
        <taxon>Bacillales</taxon>
        <taxon>Listeriaceae</taxon>
        <taxon>Listeria</taxon>
    </lineage>
</organism>
<name>A0A4R6ZRZ4_9LIST</name>
<proteinExistence type="predicted"/>
<dbReference type="InterPro" id="IPR008308">
    <property type="entry name" value="YpbB-like"/>
</dbReference>
<dbReference type="InterPro" id="IPR029491">
    <property type="entry name" value="Helicase_HTH"/>
</dbReference>
<dbReference type="Proteomes" id="UP000295558">
    <property type="component" value="Unassembled WGS sequence"/>
</dbReference>
<comment type="caution">
    <text evidence="2">The sequence shown here is derived from an EMBL/GenBank/DDBJ whole genome shotgun (WGS) entry which is preliminary data.</text>
</comment>
<reference evidence="2 3" key="1">
    <citation type="submission" date="2019-03" db="EMBL/GenBank/DDBJ databases">
        <title>Genomic Encyclopedia of Type Strains, Phase III (KMG-III): the genomes of soil and plant-associated and newly described type strains.</title>
        <authorList>
            <person name="Whitman W."/>
        </authorList>
    </citation>
    <scope>NUCLEOTIDE SEQUENCE [LARGE SCALE GENOMIC DNA]</scope>
    <source>
        <strain evidence="2 3">CECT 7972</strain>
    </source>
</reference>
<dbReference type="AlphaFoldDB" id="A0A4R6ZRZ4"/>
<evidence type="ECO:0000313" key="2">
    <source>
        <dbReference type="EMBL" id="TDR55335.1"/>
    </source>
</evidence>
<gene>
    <name evidence="2" type="ORF">DFP96_101268</name>
</gene>
<dbReference type="OrthoDB" id="2354672at2"/>
<sequence length="336" mass="38552">MDELDNYLLAVIAAFPLKRKSAFLFAVVTGKRTGQAVQDSHLFDVTPLFGCVPMLKQTNFDARLERLRKKGLLTIAEDGVGLLKEAEISFRTRFPYIDGFAYQNRTNSFFERLLLVIQVLSNFKHGVKHYFPIVRDDVAQLAVKYWLAGHLTESTKEVVRGRFYLELEEWLCEVNGALYVPRFSGGNYIGKTALQVAEELGCTPWDYYFEWLNGLHYLFAKMTQNFPLLDTLMPNAVQGLTSSARKTWQLTEQGVSFEKLAVRRNLKESTIQDHIVEIAATIPEFSVYSWVDRSTITAISDRKWQSLKDIKQAFPTLDYFQIRLALIAKRSDMICS</sequence>
<dbReference type="PIRSF" id="PIRSF021350">
    <property type="entry name" value="UCP021350"/>
    <property type="match status" value="1"/>
</dbReference>
<dbReference type="RefSeq" id="WP_133619682.1">
    <property type="nucleotide sequence ID" value="NZ_JAASUO010000001.1"/>
</dbReference>
<dbReference type="Pfam" id="PF14493">
    <property type="entry name" value="HTH_40"/>
    <property type="match status" value="1"/>
</dbReference>
<feature type="domain" description="Helicase Helix-turn-helix" evidence="1">
    <location>
        <begin position="243"/>
        <end position="326"/>
    </location>
</feature>